<evidence type="ECO:0000256" key="10">
    <source>
        <dbReference type="SAM" id="Coils"/>
    </source>
</evidence>
<evidence type="ECO:0000313" key="14">
    <source>
        <dbReference type="Proteomes" id="UP001237642"/>
    </source>
</evidence>
<keyword evidence="7 10" id="KW-0175">Coiled coil</keyword>
<dbReference type="InterPro" id="IPR055282">
    <property type="entry name" value="PPI1-4"/>
</dbReference>
<evidence type="ECO:0000256" key="11">
    <source>
        <dbReference type="SAM" id="MobiDB-lite"/>
    </source>
</evidence>
<dbReference type="PANTHER" id="PTHR32219">
    <property type="entry name" value="RNA-BINDING PROTEIN YLMH-RELATED"/>
    <property type="match status" value="1"/>
</dbReference>
<evidence type="ECO:0000256" key="3">
    <source>
        <dbReference type="ARBA" id="ARBA00022475"/>
    </source>
</evidence>
<sequence length="1856" mass="201793">MFCNSILCFNKTLNLITVPRSQQFRLLMMAGSVDDIGGETQLCSHQDVVDCGGAKFDCNGNGNVSRDLGASYVFVSGVGDVNGCGASGDENCDVKGNGVVGDDQDSAVGIDKEVDLNGEFDGEVVENVVSEGTGEDRVEGERGEDLESWTGSGEGMGEDRFEGETGEDLESRTGSVLELGVREGTVIELSDKSGEDVEENVVVSMTEVGEGEQSGLGDGECELVKVEAEVGEEEAQERTELQSVEGDLEVKDQGSFRQMKDLGSDAEFGESQEGVIRLADSGEFDKSVKAVEQDHGVPPGDFEEGNQSNTVALGDDICELAEIHSGIEVDVGEGKLKDQTELNSVEETLESDRTTESVDCESHDLEENQYKFEHRTDLDSKIDGGVQMGNEIIAVADEGIICMAAANDFKDLDKGIDGSQSVDKLDLTPSDAATCCSMDKVPIECGENITAGTDDCAAVENEASKSLLVKGIDAELDSNENQTYEELIEHVPAKIFGSVLASIDNGTVSDQGPADADCRVGQVQGYEAERVALDTDGAPTTEIATRSVTDQSEISQINLGEQGSGFTKSPELNGNPDNEAIECGENITTGTDNCAAMEHEVSKSVLVQGIGAVNSTELDSNKNQTYAEMIEHVPAKIFGSVLASIDNGTVSDQGPADADCGVGQVQGYEAERVAPDTDGALTTETATRSVTDQSKISQINLGEQGSGCTKSPELNGNPDNEAIECGENITTGTDDCAAMEHEVSKSVLVQGIGAVNSTELDSNKNQTYAELIEHVPAKIFGSVLASIDNGTVSDQGPADADCGVGQVQGFEAERVAPDTDGALTTETATRPVTDQSKISQINLGEQRSGCTKSPELNGNPDNEAIECGGNITTGTDDCAAMEHEVSKNDLVLGIGAVNSTELDSNKNQTYAELIEHVPGKIFGSVLASIDNGTVSDQGPADADCGVGQVQGYDAERVALVTDGIPTTETATRSVTDQSKISQVNLGEQRSGYTKSPELNGNPENEAIECGENMTAGTDDCAAVEHEAFKSVLVQGIGAVNSTELDSNINQKYADCGVGQVQGYDTERVALDTDGTLTTESATKSVTDQSQISQINLGEQRSDCTKSPELNGIPDNAHFDCIVPQVQSDEISRSDSNGATILEPEVRNLVCPVTDGKPEMETKHFYTEDVKSGIFSVTDGTESEVGVANGLSSCAPDDVRFETKIEFGTIDSAEIVSKSRGQVLNGDVDCKRNQAIFPANLVESEGCADMQGKEATVAECSIGHSVDGQSIGNVAKAKPFQFLAKFPRIDDDKLREQIRNAQLLVEEKTVLRHNIRCEIDIKRANLQSLGDEFEATKSDERAARRLVKLKRQEIDSVQDKINRVKNSVSVMDITNRIAHMEHMIEHETHPLKEEMQLLREINVLKKLRGQISSNVCSTEEVTQALSQLEPTEMQLKTLKKELGDLKDKVSKAEAAVILLGKKYNDETKKLRELQARFRAANDIRQDAYKNLLGLKRQLHEKGKHFWIYKDDAKAASDFALNGDKEALYHLCAKQVDTFMDLWNKNDEFREDYVRCNMKSTLRRFKTLDGRSLGPDEEVHVFPVYVGERESRQLNNPSTTANPSSPTILKQENTVQSVEREPVDDKFLVMAEPKSKMFKNKTSVNPIPESGLLIGFRQLEVEETKEEEKQQTKEELELARKDEMLRKEEIDAKLKEQLRQEEKAKAQEALERKKRNADKAQMRAVLRAQKEAEQKEKEREKRMRKKEKKEKKTTDGENSLELQTTHIKDDSKENSPTTKPSKTSHFNRYNKTKATIPPALRNRGKRRLKQIMWWIFGGLMIVLLIFLVVNAGASKNLRPRKDDSFSGNHQSGQPVWQS</sequence>
<feature type="compositionally biased region" description="Polar residues" evidence="11">
    <location>
        <begin position="1754"/>
        <end position="1763"/>
    </location>
</feature>
<feature type="compositionally biased region" description="Polar residues" evidence="11">
    <location>
        <begin position="1772"/>
        <end position="1791"/>
    </location>
</feature>
<protein>
    <recommendedName>
        <fullName evidence="15">Proton pump-interactor 1</fullName>
    </recommendedName>
</protein>
<evidence type="ECO:0000256" key="7">
    <source>
        <dbReference type="ARBA" id="ARBA00023054"/>
    </source>
</evidence>
<keyword evidence="8 12" id="KW-0472">Membrane</keyword>
<accession>A0AAD8N866</accession>
<comment type="subcellular location">
    <subcellularLocation>
        <location evidence="1">Cell membrane</location>
        <topology evidence="1">Single-pass membrane protein</topology>
    </subcellularLocation>
    <subcellularLocation>
        <location evidence="2">Endoplasmic reticulum membrane</location>
        <topology evidence="2">Single-pass membrane protein</topology>
    </subcellularLocation>
</comment>
<keyword evidence="4 12" id="KW-0812">Transmembrane</keyword>
<feature type="region of interest" description="Disordered" evidence="11">
    <location>
        <begin position="131"/>
        <end position="173"/>
    </location>
</feature>
<evidence type="ECO:0000313" key="13">
    <source>
        <dbReference type="EMBL" id="KAK1400279.1"/>
    </source>
</evidence>
<feature type="compositionally biased region" description="Polar residues" evidence="11">
    <location>
        <begin position="1843"/>
        <end position="1856"/>
    </location>
</feature>
<dbReference type="PANTHER" id="PTHR32219:SF3">
    <property type="entry name" value="CALPONIN-LIKE DOMAIN PROTEIN"/>
    <property type="match status" value="1"/>
</dbReference>
<evidence type="ECO:0000256" key="12">
    <source>
        <dbReference type="SAM" id="Phobius"/>
    </source>
</evidence>
<feature type="compositionally biased region" description="Basic and acidic residues" evidence="11">
    <location>
        <begin position="1726"/>
        <end position="1739"/>
    </location>
</feature>
<evidence type="ECO:0000256" key="6">
    <source>
        <dbReference type="ARBA" id="ARBA00022989"/>
    </source>
</evidence>
<evidence type="ECO:0008006" key="15">
    <source>
        <dbReference type="Google" id="ProtNLM"/>
    </source>
</evidence>
<feature type="coiled-coil region" evidence="10">
    <location>
        <begin position="1427"/>
        <end position="1482"/>
    </location>
</feature>
<evidence type="ECO:0000256" key="5">
    <source>
        <dbReference type="ARBA" id="ARBA00022824"/>
    </source>
</evidence>
<proteinExistence type="inferred from homology"/>
<feature type="compositionally biased region" description="Basic and acidic residues" evidence="11">
    <location>
        <begin position="134"/>
        <end position="145"/>
    </location>
</feature>
<feature type="region of interest" description="Disordered" evidence="11">
    <location>
        <begin position="1835"/>
        <end position="1856"/>
    </location>
</feature>
<evidence type="ECO:0000256" key="4">
    <source>
        <dbReference type="ARBA" id="ARBA00022692"/>
    </source>
</evidence>
<dbReference type="EMBL" id="JAUIZM010000002">
    <property type="protein sequence ID" value="KAK1400279.1"/>
    <property type="molecule type" value="Genomic_DNA"/>
</dbReference>
<dbReference type="GO" id="GO:0005886">
    <property type="term" value="C:plasma membrane"/>
    <property type="evidence" value="ECO:0007669"/>
    <property type="project" value="UniProtKB-SubCell"/>
</dbReference>
<feature type="transmembrane region" description="Helical" evidence="12">
    <location>
        <begin position="1809"/>
        <end position="1829"/>
    </location>
</feature>
<reference evidence="13" key="2">
    <citation type="submission" date="2023-05" db="EMBL/GenBank/DDBJ databases">
        <authorList>
            <person name="Schelkunov M.I."/>
        </authorList>
    </citation>
    <scope>NUCLEOTIDE SEQUENCE</scope>
    <source>
        <strain evidence="13">Hsosn_3</strain>
        <tissue evidence="13">Leaf</tissue>
    </source>
</reference>
<gene>
    <name evidence="13" type="ORF">POM88_010142</name>
</gene>
<evidence type="ECO:0000256" key="9">
    <source>
        <dbReference type="ARBA" id="ARBA00038080"/>
    </source>
</evidence>
<comment type="caution">
    <text evidence="13">The sequence shown here is derived from an EMBL/GenBank/DDBJ whole genome shotgun (WGS) entry which is preliminary data.</text>
</comment>
<dbReference type="Proteomes" id="UP001237642">
    <property type="component" value="Unassembled WGS sequence"/>
</dbReference>
<reference evidence="13" key="1">
    <citation type="submission" date="2023-02" db="EMBL/GenBank/DDBJ databases">
        <title>Genome of toxic invasive species Heracleum sosnowskyi carries increased number of genes despite the absence of recent whole-genome duplications.</title>
        <authorList>
            <person name="Schelkunov M."/>
            <person name="Shtratnikova V."/>
            <person name="Makarenko M."/>
            <person name="Klepikova A."/>
            <person name="Omelchenko D."/>
            <person name="Novikova G."/>
            <person name="Obukhova E."/>
            <person name="Bogdanov V."/>
            <person name="Penin A."/>
            <person name="Logacheva M."/>
        </authorList>
    </citation>
    <scope>NUCLEOTIDE SEQUENCE</scope>
    <source>
        <strain evidence="13">Hsosn_3</strain>
        <tissue evidence="13">Leaf</tissue>
    </source>
</reference>
<dbReference type="GO" id="GO:0005789">
    <property type="term" value="C:endoplasmic reticulum membrane"/>
    <property type="evidence" value="ECO:0007669"/>
    <property type="project" value="UniProtKB-SubCell"/>
</dbReference>
<name>A0AAD8N866_9APIA</name>
<keyword evidence="5" id="KW-0256">Endoplasmic reticulum</keyword>
<feature type="region of interest" description="Disordered" evidence="11">
    <location>
        <begin position="1726"/>
        <end position="1796"/>
    </location>
</feature>
<comment type="similarity">
    <text evidence="9">Belongs to the plant Proton pump-interactor protein family.</text>
</comment>
<evidence type="ECO:0000256" key="8">
    <source>
        <dbReference type="ARBA" id="ARBA00023136"/>
    </source>
</evidence>
<keyword evidence="6 12" id="KW-1133">Transmembrane helix</keyword>
<organism evidence="13 14">
    <name type="scientific">Heracleum sosnowskyi</name>
    <dbReference type="NCBI Taxonomy" id="360622"/>
    <lineage>
        <taxon>Eukaryota</taxon>
        <taxon>Viridiplantae</taxon>
        <taxon>Streptophyta</taxon>
        <taxon>Embryophyta</taxon>
        <taxon>Tracheophyta</taxon>
        <taxon>Spermatophyta</taxon>
        <taxon>Magnoliopsida</taxon>
        <taxon>eudicotyledons</taxon>
        <taxon>Gunneridae</taxon>
        <taxon>Pentapetalae</taxon>
        <taxon>asterids</taxon>
        <taxon>campanulids</taxon>
        <taxon>Apiales</taxon>
        <taxon>Apiaceae</taxon>
        <taxon>Apioideae</taxon>
        <taxon>apioid superclade</taxon>
        <taxon>Tordylieae</taxon>
        <taxon>Tordyliinae</taxon>
        <taxon>Heracleum</taxon>
    </lineage>
</organism>
<keyword evidence="3" id="KW-1003">Cell membrane</keyword>
<evidence type="ECO:0000256" key="2">
    <source>
        <dbReference type="ARBA" id="ARBA00004389"/>
    </source>
</evidence>
<keyword evidence="14" id="KW-1185">Reference proteome</keyword>
<evidence type="ECO:0000256" key="1">
    <source>
        <dbReference type="ARBA" id="ARBA00004162"/>
    </source>
</evidence>